<dbReference type="Gene3D" id="3.30.390.30">
    <property type="match status" value="1"/>
</dbReference>
<comment type="caution">
    <text evidence="9">The sequence shown here is derived from an EMBL/GenBank/DDBJ whole genome shotgun (WGS) entry which is preliminary data.</text>
</comment>
<keyword evidence="10" id="KW-1185">Reference proteome</keyword>
<evidence type="ECO:0000259" key="7">
    <source>
        <dbReference type="Pfam" id="PF02852"/>
    </source>
</evidence>
<comment type="similarity">
    <text evidence="2">Belongs to the class-I pyridine nucleotide-disulfide oxidoreductase family.</text>
</comment>
<dbReference type="EMBL" id="BAABKQ010000001">
    <property type="protein sequence ID" value="GAA4818514.1"/>
    <property type="molecule type" value="Genomic_DNA"/>
</dbReference>
<evidence type="ECO:0000313" key="10">
    <source>
        <dbReference type="Proteomes" id="UP001500839"/>
    </source>
</evidence>
<evidence type="ECO:0000256" key="3">
    <source>
        <dbReference type="ARBA" id="ARBA00022630"/>
    </source>
</evidence>
<evidence type="ECO:0000256" key="1">
    <source>
        <dbReference type="ARBA" id="ARBA00001974"/>
    </source>
</evidence>
<name>A0ABP9CUK3_9ACTN</name>
<evidence type="ECO:0000256" key="6">
    <source>
        <dbReference type="SAM" id="MobiDB-lite"/>
    </source>
</evidence>
<dbReference type="PRINTS" id="PR00411">
    <property type="entry name" value="PNDRDTASEI"/>
</dbReference>
<dbReference type="Pfam" id="PF02852">
    <property type="entry name" value="Pyr_redox_dim"/>
    <property type="match status" value="1"/>
</dbReference>
<dbReference type="InterPro" id="IPR001100">
    <property type="entry name" value="Pyr_nuc-diS_OxRdtase"/>
</dbReference>
<evidence type="ECO:0000313" key="9">
    <source>
        <dbReference type="EMBL" id="GAA4818514.1"/>
    </source>
</evidence>
<dbReference type="SUPFAM" id="SSF51905">
    <property type="entry name" value="FAD/NAD(P)-binding domain"/>
    <property type="match status" value="1"/>
</dbReference>
<dbReference type="PANTHER" id="PTHR22912:SF151">
    <property type="entry name" value="DIHYDROLIPOYL DEHYDROGENASE, MITOCHONDRIAL"/>
    <property type="match status" value="1"/>
</dbReference>
<dbReference type="SUPFAM" id="SSF55424">
    <property type="entry name" value="FAD/NAD-linked reductases, dimerisation (C-terminal) domain"/>
    <property type="match status" value="1"/>
</dbReference>
<keyword evidence="5" id="KW-0520">NAD</keyword>
<dbReference type="RefSeq" id="WP_200173074.1">
    <property type="nucleotide sequence ID" value="NZ_BAABKQ010000001.1"/>
</dbReference>
<evidence type="ECO:0000256" key="4">
    <source>
        <dbReference type="ARBA" id="ARBA00022827"/>
    </source>
</evidence>
<keyword evidence="4" id="KW-0274">FAD</keyword>
<protein>
    <submittedName>
        <fullName evidence="9">NAD(P)/FAD-dependent oxidoreductase</fullName>
    </submittedName>
</protein>
<feature type="domain" description="FAD/NAD(P)-binding" evidence="8">
    <location>
        <begin position="22"/>
        <end position="374"/>
    </location>
</feature>
<dbReference type="InterPro" id="IPR036188">
    <property type="entry name" value="FAD/NAD-bd_sf"/>
</dbReference>
<dbReference type="InterPro" id="IPR050151">
    <property type="entry name" value="Class-I_Pyr_Nuc-Dis_Oxidored"/>
</dbReference>
<evidence type="ECO:0000256" key="2">
    <source>
        <dbReference type="ARBA" id="ARBA00007532"/>
    </source>
</evidence>
<feature type="domain" description="Pyridine nucleotide-disulphide oxidoreductase dimerisation" evidence="7">
    <location>
        <begin position="406"/>
        <end position="512"/>
    </location>
</feature>
<evidence type="ECO:0000259" key="8">
    <source>
        <dbReference type="Pfam" id="PF07992"/>
    </source>
</evidence>
<dbReference type="Gene3D" id="3.50.50.60">
    <property type="entry name" value="FAD/NAD(P)-binding domain"/>
    <property type="match status" value="2"/>
</dbReference>
<dbReference type="PRINTS" id="PR00368">
    <property type="entry name" value="FADPNR"/>
</dbReference>
<dbReference type="PIRSF" id="PIRSF000350">
    <property type="entry name" value="Mercury_reductase_MerA"/>
    <property type="match status" value="1"/>
</dbReference>
<dbReference type="InterPro" id="IPR023753">
    <property type="entry name" value="FAD/NAD-binding_dom"/>
</dbReference>
<organism evidence="9 10">
    <name type="scientific">Tomitella cavernea</name>
    <dbReference type="NCBI Taxonomy" id="1387982"/>
    <lineage>
        <taxon>Bacteria</taxon>
        <taxon>Bacillati</taxon>
        <taxon>Actinomycetota</taxon>
        <taxon>Actinomycetes</taxon>
        <taxon>Mycobacteriales</taxon>
        <taxon>Tomitella</taxon>
    </lineage>
</organism>
<dbReference type="Pfam" id="PF07992">
    <property type="entry name" value="Pyr_redox_2"/>
    <property type="match status" value="1"/>
</dbReference>
<keyword evidence="3" id="KW-0285">Flavoprotein</keyword>
<dbReference type="InterPro" id="IPR016156">
    <property type="entry name" value="FAD/NAD-linked_Rdtase_dimer_sf"/>
</dbReference>
<gene>
    <name evidence="9" type="ORF">GCM10023353_27110</name>
</gene>
<dbReference type="Proteomes" id="UP001500839">
    <property type="component" value="Unassembled WGS sequence"/>
</dbReference>
<dbReference type="InterPro" id="IPR004099">
    <property type="entry name" value="Pyr_nucl-diS_OxRdtase_dimer"/>
</dbReference>
<evidence type="ECO:0000256" key="5">
    <source>
        <dbReference type="ARBA" id="ARBA00023027"/>
    </source>
</evidence>
<accession>A0ABP9CUK3</accession>
<reference evidence="10" key="1">
    <citation type="journal article" date="2019" name="Int. J. Syst. Evol. Microbiol.">
        <title>The Global Catalogue of Microorganisms (GCM) 10K type strain sequencing project: providing services to taxonomists for standard genome sequencing and annotation.</title>
        <authorList>
            <consortium name="The Broad Institute Genomics Platform"/>
            <consortium name="The Broad Institute Genome Sequencing Center for Infectious Disease"/>
            <person name="Wu L."/>
            <person name="Ma J."/>
        </authorList>
    </citation>
    <scope>NUCLEOTIDE SEQUENCE [LARGE SCALE GENOMIC DNA]</scope>
    <source>
        <strain evidence="10">JCM 18542</strain>
    </source>
</reference>
<sequence length="554" mass="55593">MTSEPRRAAGDHAVGGPDLREYDVVVLGGGPAGENAAAYAIAGSDRTAIIVEPELVGGECSYWACIPSKALLHPAAVRSAASASPGTAGLVGDRPLEAGAVLAHRDAFIGRGAGALVPDDSGQVRWARGAGIDVVRGSGRLTGERTVAVSPAGGADGGVTTFKARQAVVLATGSAATLPPTPGLAEARPWTSRDVTAMRAVPGSVAIIGGGVVACEAATWLSALGAQVTLIVRGRALLGGAEPFAGALVADALRQGGPGRRPVRILFGTQVYEVERGAVAAHAPGVPGGVPVTLRIEPSGHGGDGGSAGTVPVDELVVAAGRRPAVDGLGLDAVGLDPHRAPPTDAHMAVPGVPGLYAVGDVTGRAPLTHMGKYQARVCGDVIAARAAGRPTQAPRFQAGTGHAAVPQVVFTDPQAAWTGLTEARAREAGIDAHSVAVDLGTVAGAALQRDGYTGRAQLVVDRTRGVLVGATFVGPEVAELLHAATIAVAAEVPLERLWHAVPAFPTVSEAWLRLLEALRADGAMTDGAMTDGAMTDGAMTDGTVTDGARKGTR</sequence>
<proteinExistence type="inferred from homology"/>
<dbReference type="PANTHER" id="PTHR22912">
    <property type="entry name" value="DISULFIDE OXIDOREDUCTASE"/>
    <property type="match status" value="1"/>
</dbReference>
<feature type="region of interest" description="Disordered" evidence="6">
    <location>
        <begin position="535"/>
        <end position="554"/>
    </location>
</feature>
<comment type="cofactor">
    <cofactor evidence="1">
        <name>FAD</name>
        <dbReference type="ChEBI" id="CHEBI:57692"/>
    </cofactor>
</comment>